<dbReference type="Proteomes" id="UP000807469">
    <property type="component" value="Unassembled WGS sequence"/>
</dbReference>
<dbReference type="OrthoDB" id="2576233at2759"/>
<reference evidence="1" key="1">
    <citation type="submission" date="2020-11" db="EMBL/GenBank/DDBJ databases">
        <authorList>
            <consortium name="DOE Joint Genome Institute"/>
            <person name="Ahrendt S."/>
            <person name="Riley R."/>
            <person name="Andreopoulos W."/>
            <person name="Labutti K."/>
            <person name="Pangilinan J."/>
            <person name="Ruiz-Duenas F.J."/>
            <person name="Barrasa J.M."/>
            <person name="Sanchez-Garcia M."/>
            <person name="Camarero S."/>
            <person name="Miyauchi S."/>
            <person name="Serrano A."/>
            <person name="Linde D."/>
            <person name="Babiker R."/>
            <person name="Drula E."/>
            <person name="Ayuso-Fernandez I."/>
            <person name="Pacheco R."/>
            <person name="Padilla G."/>
            <person name="Ferreira P."/>
            <person name="Barriuso J."/>
            <person name="Kellner H."/>
            <person name="Castanera R."/>
            <person name="Alfaro M."/>
            <person name="Ramirez L."/>
            <person name="Pisabarro A.G."/>
            <person name="Kuo A."/>
            <person name="Tritt A."/>
            <person name="Lipzen A."/>
            <person name="He G."/>
            <person name="Yan M."/>
            <person name="Ng V."/>
            <person name="Cullen D."/>
            <person name="Martin F."/>
            <person name="Rosso M.-N."/>
            <person name="Henrissat B."/>
            <person name="Hibbett D."/>
            <person name="Martinez A.T."/>
            <person name="Grigoriev I.V."/>
        </authorList>
    </citation>
    <scope>NUCLEOTIDE SEQUENCE</scope>
    <source>
        <strain evidence="1">CIRM-BRFM 674</strain>
    </source>
</reference>
<dbReference type="Pfam" id="PF18759">
    <property type="entry name" value="Plavaka"/>
    <property type="match status" value="1"/>
</dbReference>
<accession>A0A9P5YMY7</accession>
<dbReference type="InterPro" id="IPR041078">
    <property type="entry name" value="Plavaka"/>
</dbReference>
<sequence length="840" mass="96417">MRYSDKYPLSQAGQPLSQQECTDARYNAALGSGEWAPFNSRMDWEIARWAKLRGPGSTAFSDLLSIEGVQEALDLSYKNSGELNHIIDERLPSRPKFHRREVVVQGEAMEFYCRDIIECLRALWGDPDFAEDLIFEPERHYSDDDEVTRLFHGMETGKWWWRVQKEVETETGQKKCTIIPIIISSDKTQLTQFRNKSAYPVYMTIGNLPKHIRRKPSRQGQVLIAYLPTSRLEHVTNQASRRRCVANLFHHCMKHVLNPLGKAGRHGVVLTDGNGAARRCYPILSIFVGDYPEQVLVTLVKTGKCPVCPAERDGIGDLDSILPPRDIGPIRRALRKVKDGPLAFTKACSSVGIKPIQDPFWLNLPYVNIYEAITPDILHQVYQGVFKHVLKWIYAACGEAEIDARCRRLPPNHNIRLFLKGITHLSRVTGTEHDQISRFILGLLVDIRLPDGLSNTRLVRVVRSLLDFIYLAKYPIHSSETLDAMEEALFTFHENLDVFVLLGIREHFDIPKFHFIGHYRTFLELYGTTDNFNTEYTERMHIEMAKEAYAATNRKDEYSQMTLWLERREKIIQHEKYTRRCRSVRPGIIKPLPCLIPLRHQLMAKNPTRRAVGFDELRDKYGATDFEYVLARFVIQCQNPTFTRAQIEASASSLHLPFYGVAVFHRLKFWSNDAYAYDPLARQVVDSIHVEPTRLDKYNNPIPGRFDVALINHKDGGPAGVIGYCAARVRCLFSLPPAALARWFPQGFPHAHLAYVEWFTPFSVARFDPNSKLYRISPLMSQNVRQASIIPITLIRQSLHLFPKFGAVAPSLWKSSNVLDMSSIFYANPFSDRFPYSTVY</sequence>
<comment type="caution">
    <text evidence="1">The sequence shown here is derived from an EMBL/GenBank/DDBJ whole genome shotgun (WGS) entry which is preliminary data.</text>
</comment>
<organism evidence="1 2">
    <name type="scientific">Pholiota conissans</name>
    <dbReference type="NCBI Taxonomy" id="109636"/>
    <lineage>
        <taxon>Eukaryota</taxon>
        <taxon>Fungi</taxon>
        <taxon>Dikarya</taxon>
        <taxon>Basidiomycota</taxon>
        <taxon>Agaricomycotina</taxon>
        <taxon>Agaricomycetes</taxon>
        <taxon>Agaricomycetidae</taxon>
        <taxon>Agaricales</taxon>
        <taxon>Agaricineae</taxon>
        <taxon>Strophariaceae</taxon>
        <taxon>Pholiota</taxon>
    </lineage>
</organism>
<protein>
    <submittedName>
        <fullName evidence="1">Uncharacterized protein</fullName>
    </submittedName>
</protein>
<keyword evidence="2" id="KW-1185">Reference proteome</keyword>
<name>A0A9P5YMY7_9AGAR</name>
<dbReference type="EMBL" id="MU155621">
    <property type="protein sequence ID" value="KAF9471791.1"/>
    <property type="molecule type" value="Genomic_DNA"/>
</dbReference>
<proteinExistence type="predicted"/>
<dbReference type="AlphaFoldDB" id="A0A9P5YMY7"/>
<evidence type="ECO:0000313" key="1">
    <source>
        <dbReference type="EMBL" id="KAF9471791.1"/>
    </source>
</evidence>
<gene>
    <name evidence="1" type="ORF">BDN70DRAFT_819556</name>
</gene>
<evidence type="ECO:0000313" key="2">
    <source>
        <dbReference type="Proteomes" id="UP000807469"/>
    </source>
</evidence>